<dbReference type="GO" id="GO:0000783">
    <property type="term" value="C:nuclear telomere cap complex"/>
    <property type="evidence" value="ECO:0007669"/>
    <property type="project" value="TreeGrafter"/>
</dbReference>
<organism evidence="11 12">
    <name type="scientific">Dothidotthia symphoricarpi CBS 119687</name>
    <dbReference type="NCBI Taxonomy" id="1392245"/>
    <lineage>
        <taxon>Eukaryota</taxon>
        <taxon>Fungi</taxon>
        <taxon>Dikarya</taxon>
        <taxon>Ascomycota</taxon>
        <taxon>Pezizomycotina</taxon>
        <taxon>Dothideomycetes</taxon>
        <taxon>Pleosporomycetidae</taxon>
        <taxon>Pleosporales</taxon>
        <taxon>Dothidotthiaceae</taxon>
        <taxon>Dothidotthia</taxon>
    </lineage>
</organism>
<keyword evidence="5" id="KW-0158">Chromosome</keyword>
<dbReference type="PANTHER" id="PTHR14513">
    <property type="entry name" value="PROTECTION OF TELOMERES 1"/>
    <property type="match status" value="1"/>
</dbReference>
<comment type="subcellular location">
    <subcellularLocation>
        <location evidence="2">Chromosome</location>
        <location evidence="2">Telomere</location>
    </subcellularLocation>
    <subcellularLocation>
        <location evidence="1">Nucleus</location>
    </subcellularLocation>
</comment>
<evidence type="ECO:0000256" key="8">
    <source>
        <dbReference type="ARBA" id="ARBA00023242"/>
    </source>
</evidence>
<dbReference type="Proteomes" id="UP000799771">
    <property type="component" value="Unassembled WGS sequence"/>
</dbReference>
<dbReference type="GO" id="GO:0010521">
    <property type="term" value="F:telomerase inhibitor activity"/>
    <property type="evidence" value="ECO:0007669"/>
    <property type="project" value="TreeGrafter"/>
</dbReference>
<dbReference type="GO" id="GO:0016233">
    <property type="term" value="P:telomere capping"/>
    <property type="evidence" value="ECO:0007669"/>
    <property type="project" value="TreeGrafter"/>
</dbReference>
<sequence>MPLPPGFTSIKDTNRGKSGDVVSLLGIIVSLNEPRQTRGSDWFLDFTIQDDFTSGTVGTFSGASINCRLFRPSPTTFPKISGVNDVVILRKFKLNDWHGRLDCVSDKRQNSGVLVFPASKIPVPELSQAYQLGNQRLPHEATFGTPDFTTQEQMAVIHTKHAASGALSEVRQFAASKPFKATASNKLSLIKDLTFSLFYDVRAQLVNIYYTNHGTVELKVTDYTSNRDLHLYADPDEEESFLVTYKNWSGPYGTLTLDVILYGSNANWARDNLSNGDYIFLKNMRTKMSPANRLEGVMHDDKINPDQVDIRKLTNSMDINEIIKRREAYEKQRTGKSALEVLQSVPQKPSAKEFVEKKTKKREKQRLQKETEQKELQKKYEVWDAARNIINGNVVARDPDIQLSTISEIIYNPSLQVQTPSRNTEFALPFVNCKHRARVRVVDFFPPRLELFARSTRDPTWNEKAKAQTPSKERWEWSFVLLLEDAKPPPNTVSEKLRVVVGNDSGQYLTKLNAVDLKKTPNVLERLEEIMFILWGNVFELKTELRNKGSDLPLPPGDNRLQNKPFDCNIVEYGAEVPVTDETPTGYERKHMLYGTTIRFDP</sequence>
<keyword evidence="7" id="KW-0238">DNA-binding</keyword>
<evidence type="ECO:0000256" key="1">
    <source>
        <dbReference type="ARBA" id="ARBA00004123"/>
    </source>
</evidence>
<keyword evidence="8" id="KW-0539">Nucleus</keyword>
<evidence type="ECO:0000256" key="3">
    <source>
        <dbReference type="ARBA" id="ARBA00008442"/>
    </source>
</evidence>
<accession>A0A6A6A5B1</accession>
<dbReference type="GeneID" id="54413822"/>
<gene>
    <name evidence="11" type="ORF">P153DRAFT_76106</name>
</gene>
<dbReference type="AlphaFoldDB" id="A0A6A6A5B1"/>
<feature type="region of interest" description="Disordered" evidence="9">
    <location>
        <begin position="350"/>
        <end position="371"/>
    </location>
</feature>
<dbReference type="PANTHER" id="PTHR14513:SF0">
    <property type="entry name" value="PROTECTION OF TELOMERES PROTEIN 1"/>
    <property type="match status" value="1"/>
</dbReference>
<evidence type="ECO:0000313" key="11">
    <source>
        <dbReference type="EMBL" id="KAF2126363.1"/>
    </source>
</evidence>
<dbReference type="SUPFAM" id="SSF50249">
    <property type="entry name" value="Nucleic acid-binding proteins"/>
    <property type="match status" value="2"/>
</dbReference>
<dbReference type="InterPro" id="IPR012340">
    <property type="entry name" value="NA-bd_OB-fold"/>
</dbReference>
<protein>
    <recommendedName>
        <fullName evidence="4">Protection of telomeres protein 1</fullName>
    </recommendedName>
</protein>
<dbReference type="OrthoDB" id="2186770at2759"/>
<dbReference type="InterPro" id="IPR028389">
    <property type="entry name" value="POT1"/>
</dbReference>
<dbReference type="Pfam" id="PF16686">
    <property type="entry name" value="POT1PC"/>
    <property type="match status" value="1"/>
</dbReference>
<dbReference type="SMART" id="SM00976">
    <property type="entry name" value="Telo_bind"/>
    <property type="match status" value="1"/>
</dbReference>
<dbReference type="EMBL" id="ML977513">
    <property type="protein sequence ID" value="KAF2126363.1"/>
    <property type="molecule type" value="Genomic_DNA"/>
</dbReference>
<dbReference type="Gene3D" id="2.40.50.140">
    <property type="entry name" value="Nucleic acid-binding proteins"/>
    <property type="match status" value="2"/>
</dbReference>
<feature type="domain" description="Telomeric single stranded DNA binding POT1/Cdc13" evidence="10">
    <location>
        <begin position="7"/>
        <end position="164"/>
    </location>
</feature>
<evidence type="ECO:0000256" key="4">
    <source>
        <dbReference type="ARBA" id="ARBA00015253"/>
    </source>
</evidence>
<comment type="similarity">
    <text evidence="3">Belongs to the telombin family.</text>
</comment>
<proteinExistence type="inferred from homology"/>
<evidence type="ECO:0000313" key="12">
    <source>
        <dbReference type="Proteomes" id="UP000799771"/>
    </source>
</evidence>
<dbReference type="InterPro" id="IPR032042">
    <property type="entry name" value="POT1PC"/>
</dbReference>
<evidence type="ECO:0000256" key="7">
    <source>
        <dbReference type="ARBA" id="ARBA00023125"/>
    </source>
</evidence>
<evidence type="ECO:0000256" key="6">
    <source>
        <dbReference type="ARBA" id="ARBA00022895"/>
    </source>
</evidence>
<evidence type="ECO:0000256" key="5">
    <source>
        <dbReference type="ARBA" id="ARBA00022454"/>
    </source>
</evidence>
<dbReference type="GO" id="GO:0032210">
    <property type="term" value="P:regulation of telomere maintenance via telomerase"/>
    <property type="evidence" value="ECO:0007669"/>
    <property type="project" value="TreeGrafter"/>
</dbReference>
<evidence type="ECO:0000259" key="10">
    <source>
        <dbReference type="SMART" id="SM00976"/>
    </source>
</evidence>
<dbReference type="InterPro" id="IPR011564">
    <property type="entry name" value="Telomer_end-bd_POT1/Cdc13"/>
</dbReference>
<evidence type="ECO:0000256" key="2">
    <source>
        <dbReference type="ARBA" id="ARBA00004574"/>
    </source>
</evidence>
<keyword evidence="12" id="KW-1185">Reference proteome</keyword>
<name>A0A6A6A5B1_9PLEO</name>
<dbReference type="GO" id="GO:0098505">
    <property type="term" value="F:G-rich strand telomeric DNA binding"/>
    <property type="evidence" value="ECO:0007669"/>
    <property type="project" value="TreeGrafter"/>
</dbReference>
<dbReference type="FunFam" id="2.40.50.140:FF:000303">
    <property type="entry name" value="Protection of telomeres protein 1"/>
    <property type="match status" value="1"/>
</dbReference>
<dbReference type="Pfam" id="PF02765">
    <property type="entry name" value="POT1"/>
    <property type="match status" value="1"/>
</dbReference>
<dbReference type="RefSeq" id="XP_033520755.1">
    <property type="nucleotide sequence ID" value="XM_033673390.1"/>
</dbReference>
<keyword evidence="6" id="KW-0779">Telomere</keyword>
<evidence type="ECO:0000256" key="9">
    <source>
        <dbReference type="SAM" id="MobiDB-lite"/>
    </source>
</evidence>
<reference evidence="11" key="1">
    <citation type="journal article" date="2020" name="Stud. Mycol.">
        <title>101 Dothideomycetes genomes: a test case for predicting lifestyles and emergence of pathogens.</title>
        <authorList>
            <person name="Haridas S."/>
            <person name="Albert R."/>
            <person name="Binder M."/>
            <person name="Bloem J."/>
            <person name="Labutti K."/>
            <person name="Salamov A."/>
            <person name="Andreopoulos B."/>
            <person name="Baker S."/>
            <person name="Barry K."/>
            <person name="Bills G."/>
            <person name="Bluhm B."/>
            <person name="Cannon C."/>
            <person name="Castanera R."/>
            <person name="Culley D."/>
            <person name="Daum C."/>
            <person name="Ezra D."/>
            <person name="Gonzalez J."/>
            <person name="Henrissat B."/>
            <person name="Kuo A."/>
            <person name="Liang C."/>
            <person name="Lipzen A."/>
            <person name="Lutzoni F."/>
            <person name="Magnuson J."/>
            <person name="Mondo S."/>
            <person name="Nolan M."/>
            <person name="Ohm R."/>
            <person name="Pangilinan J."/>
            <person name="Park H.-J."/>
            <person name="Ramirez L."/>
            <person name="Alfaro M."/>
            <person name="Sun H."/>
            <person name="Tritt A."/>
            <person name="Yoshinaga Y."/>
            <person name="Zwiers L.-H."/>
            <person name="Turgeon B."/>
            <person name="Goodwin S."/>
            <person name="Spatafora J."/>
            <person name="Crous P."/>
            <person name="Grigoriev I."/>
        </authorList>
    </citation>
    <scope>NUCLEOTIDE SEQUENCE</scope>
    <source>
        <strain evidence="11">CBS 119687</strain>
    </source>
</reference>